<dbReference type="EMBL" id="FNGY01000005">
    <property type="protein sequence ID" value="SDM80613.1"/>
    <property type="molecule type" value="Genomic_DNA"/>
</dbReference>
<feature type="chain" id="PRO_5010175988" description="DUF4369 domain-containing protein" evidence="1">
    <location>
        <begin position="19"/>
        <end position="236"/>
    </location>
</feature>
<proteinExistence type="predicted"/>
<evidence type="ECO:0000313" key="3">
    <source>
        <dbReference type="EMBL" id="SDM80613.1"/>
    </source>
</evidence>
<protein>
    <recommendedName>
        <fullName evidence="2">DUF4369 domain-containing protein</fullName>
    </recommendedName>
</protein>
<reference evidence="4" key="1">
    <citation type="submission" date="2016-10" db="EMBL/GenBank/DDBJ databases">
        <authorList>
            <person name="Varghese N."/>
            <person name="Submissions S."/>
        </authorList>
    </citation>
    <scope>NUCLEOTIDE SEQUENCE [LARGE SCALE GENOMIC DNA]</scope>
    <source>
        <strain evidence="4">DSM 19110</strain>
    </source>
</reference>
<feature type="domain" description="DUF4369" evidence="2">
    <location>
        <begin position="23"/>
        <end position="123"/>
    </location>
</feature>
<dbReference type="OrthoDB" id="750178at2"/>
<keyword evidence="4" id="KW-1185">Reference proteome</keyword>
<dbReference type="AlphaFoldDB" id="A0A1G9W8K0"/>
<dbReference type="RefSeq" id="WP_083361887.1">
    <property type="nucleotide sequence ID" value="NZ_FNGY01000005.1"/>
</dbReference>
<keyword evidence="1" id="KW-0732">Signal</keyword>
<name>A0A1G9W8K0_9SPHI</name>
<gene>
    <name evidence="3" type="ORF">SAMN05421820_10591</name>
</gene>
<sequence length="236" mass="26425">MKKIMLTIGLCVPAMLFAQDQAFSLKIKVDKIPAAARVYISYTVNGTHILDSVNVKNGQFEFKGKLSEPVQAKLLLDHQGAGQENVGANPDMTSLFLEKGIITMQSPDSLKHAEIKGSPINKEHKRYEQFLDAPKLQMSKVNEEYELATEDTKKDPAFMKGLELRFRKAFEDRKVLQKEFVKTNPNSYFSLIALEESAGKKLDVAEAETLYNSLSAPLRDSRLGKEFAARILAAKQ</sequence>
<dbReference type="Pfam" id="PF14289">
    <property type="entry name" value="DUF4369"/>
    <property type="match status" value="1"/>
</dbReference>
<evidence type="ECO:0000259" key="2">
    <source>
        <dbReference type="Pfam" id="PF14289"/>
    </source>
</evidence>
<feature type="signal peptide" evidence="1">
    <location>
        <begin position="1"/>
        <end position="18"/>
    </location>
</feature>
<dbReference type="Proteomes" id="UP000183200">
    <property type="component" value="Unassembled WGS sequence"/>
</dbReference>
<accession>A0A1G9W8K0</accession>
<evidence type="ECO:0000313" key="4">
    <source>
        <dbReference type="Proteomes" id="UP000183200"/>
    </source>
</evidence>
<dbReference type="InterPro" id="IPR025380">
    <property type="entry name" value="DUF4369"/>
</dbReference>
<organism evidence="3 4">
    <name type="scientific">Pedobacter steynii</name>
    <dbReference type="NCBI Taxonomy" id="430522"/>
    <lineage>
        <taxon>Bacteria</taxon>
        <taxon>Pseudomonadati</taxon>
        <taxon>Bacteroidota</taxon>
        <taxon>Sphingobacteriia</taxon>
        <taxon>Sphingobacteriales</taxon>
        <taxon>Sphingobacteriaceae</taxon>
        <taxon>Pedobacter</taxon>
    </lineage>
</organism>
<evidence type="ECO:0000256" key="1">
    <source>
        <dbReference type="SAM" id="SignalP"/>
    </source>
</evidence>